<gene>
    <name evidence="2" type="ORF">DFJ68_3603</name>
</gene>
<feature type="region of interest" description="Disordered" evidence="1">
    <location>
        <begin position="119"/>
        <end position="167"/>
    </location>
</feature>
<dbReference type="InterPro" id="IPR025329">
    <property type="entry name" value="DUF4235"/>
</dbReference>
<dbReference type="Proteomes" id="UP000278440">
    <property type="component" value="Unassembled WGS sequence"/>
</dbReference>
<keyword evidence="3" id="KW-1185">Reference proteome</keyword>
<dbReference type="EMBL" id="RBXT01000001">
    <property type="protein sequence ID" value="RKT80124.1"/>
    <property type="molecule type" value="Genomic_DNA"/>
</dbReference>
<evidence type="ECO:0000256" key="1">
    <source>
        <dbReference type="SAM" id="MobiDB-lite"/>
    </source>
</evidence>
<organism evidence="2 3">
    <name type="scientific">Terracoccus luteus</name>
    <dbReference type="NCBI Taxonomy" id="53356"/>
    <lineage>
        <taxon>Bacteria</taxon>
        <taxon>Bacillati</taxon>
        <taxon>Actinomycetota</taxon>
        <taxon>Actinomycetes</taxon>
        <taxon>Micrococcales</taxon>
        <taxon>Intrasporangiaceae</taxon>
        <taxon>Terracoccus</taxon>
    </lineage>
</organism>
<evidence type="ECO:0000313" key="3">
    <source>
        <dbReference type="Proteomes" id="UP000278440"/>
    </source>
</evidence>
<dbReference type="OrthoDB" id="6293727at2"/>
<protein>
    <submittedName>
        <fullName evidence="2">Uncharacterized protein DUF4235</fullName>
    </submittedName>
</protein>
<dbReference type="RefSeq" id="WP_121034894.1">
    <property type="nucleotide sequence ID" value="NZ_RBXT01000001.1"/>
</dbReference>
<comment type="caution">
    <text evidence="2">The sequence shown here is derived from an EMBL/GenBank/DDBJ whole genome shotgun (WGS) entry which is preliminary data.</text>
</comment>
<sequence>MAPLGIRSRKARPAGRDEKTPAPVKTSPLGGAVWKVLSIVATLGASRLATLVATKGWQAVTGRPVPIQGDYEKERTRDVVAFTALSAMLVTAARIAAERKAADYYRQSTGHLPKALVDARPSRKQRRAARRLEKARSRAGRAVERATSAVGSTAKDTKDAVAGRLPG</sequence>
<name>A0A495Y3K5_9MICO</name>
<accession>A0A495Y3K5</accession>
<feature type="compositionally biased region" description="Basic and acidic residues" evidence="1">
    <location>
        <begin position="130"/>
        <end position="144"/>
    </location>
</feature>
<proteinExistence type="predicted"/>
<feature type="region of interest" description="Disordered" evidence="1">
    <location>
        <begin position="1"/>
        <end position="25"/>
    </location>
</feature>
<reference evidence="2 3" key="1">
    <citation type="submission" date="2018-10" db="EMBL/GenBank/DDBJ databases">
        <title>Sequencing the genomes of 1000 actinobacteria strains.</title>
        <authorList>
            <person name="Klenk H.-P."/>
        </authorList>
    </citation>
    <scope>NUCLEOTIDE SEQUENCE [LARGE SCALE GENOMIC DNA]</scope>
    <source>
        <strain evidence="2 3">DSM 44267</strain>
    </source>
</reference>
<dbReference type="AlphaFoldDB" id="A0A495Y3K5"/>
<dbReference type="Pfam" id="PF14019">
    <property type="entry name" value="DUF4235"/>
    <property type="match status" value="1"/>
</dbReference>
<evidence type="ECO:0000313" key="2">
    <source>
        <dbReference type="EMBL" id="RKT80124.1"/>
    </source>
</evidence>